<comment type="caution">
    <text evidence="3">The sequence shown here is derived from an EMBL/GenBank/DDBJ whole genome shotgun (WGS) entry which is preliminary data.</text>
</comment>
<dbReference type="OrthoDB" id="4837799at2759"/>
<feature type="signal peptide" evidence="2">
    <location>
        <begin position="1"/>
        <end position="19"/>
    </location>
</feature>
<sequence>MHVPALLATALSAATTAQARHMRATTAATKRPQTTPTPQRTVTRAPDPNKALPHVYTVSVSAGSGSDGSGGGSTTVHCDNVLCTNDRVWCWYWGGITGYDVGLGPLPGETITVLGACSDYDDLGEDYEEAEFEW</sequence>
<proteinExistence type="predicted"/>
<keyword evidence="2" id="KW-0732">Signal</keyword>
<keyword evidence="4" id="KW-1185">Reference proteome</keyword>
<evidence type="ECO:0000256" key="1">
    <source>
        <dbReference type="SAM" id="MobiDB-lite"/>
    </source>
</evidence>
<evidence type="ECO:0000256" key="2">
    <source>
        <dbReference type="SAM" id="SignalP"/>
    </source>
</evidence>
<feature type="chain" id="PRO_5020802660" evidence="2">
    <location>
        <begin position="20"/>
        <end position="134"/>
    </location>
</feature>
<evidence type="ECO:0000313" key="4">
    <source>
        <dbReference type="Proteomes" id="UP000293360"/>
    </source>
</evidence>
<dbReference type="Proteomes" id="UP000293360">
    <property type="component" value="Unassembled WGS sequence"/>
</dbReference>
<evidence type="ECO:0000313" key="3">
    <source>
        <dbReference type="EMBL" id="RYO99613.1"/>
    </source>
</evidence>
<feature type="compositionally biased region" description="Low complexity" evidence="1">
    <location>
        <begin position="18"/>
        <end position="46"/>
    </location>
</feature>
<name>A0A4Q4T702_9PEZI</name>
<gene>
    <name evidence="3" type="ORF">DL764_006754</name>
</gene>
<feature type="region of interest" description="Disordered" evidence="1">
    <location>
        <begin position="18"/>
        <end position="50"/>
    </location>
</feature>
<dbReference type="EMBL" id="QJNU01000411">
    <property type="protein sequence ID" value="RYO99613.1"/>
    <property type="molecule type" value="Genomic_DNA"/>
</dbReference>
<organism evidence="3 4">
    <name type="scientific">Monosporascus ibericus</name>
    <dbReference type="NCBI Taxonomy" id="155417"/>
    <lineage>
        <taxon>Eukaryota</taxon>
        <taxon>Fungi</taxon>
        <taxon>Dikarya</taxon>
        <taxon>Ascomycota</taxon>
        <taxon>Pezizomycotina</taxon>
        <taxon>Sordariomycetes</taxon>
        <taxon>Xylariomycetidae</taxon>
        <taxon>Xylariales</taxon>
        <taxon>Xylariales incertae sedis</taxon>
        <taxon>Monosporascus</taxon>
    </lineage>
</organism>
<accession>A0A4Q4T702</accession>
<protein>
    <submittedName>
        <fullName evidence="3">Uncharacterized protein</fullName>
    </submittedName>
</protein>
<dbReference type="AlphaFoldDB" id="A0A4Q4T702"/>
<reference evidence="3 4" key="1">
    <citation type="submission" date="2018-06" db="EMBL/GenBank/DDBJ databases">
        <title>Complete Genomes of Monosporascus.</title>
        <authorList>
            <person name="Robinson A.J."/>
            <person name="Natvig D.O."/>
        </authorList>
    </citation>
    <scope>NUCLEOTIDE SEQUENCE [LARGE SCALE GENOMIC DNA]</scope>
    <source>
        <strain evidence="3 4">CBS 110550</strain>
    </source>
</reference>